<dbReference type="AlphaFoldDB" id="A0A7X0KUV0"/>
<dbReference type="Proteomes" id="UP000537775">
    <property type="component" value="Unassembled WGS sequence"/>
</dbReference>
<dbReference type="GO" id="GO:0016747">
    <property type="term" value="F:acyltransferase activity, transferring groups other than amino-acyl groups"/>
    <property type="evidence" value="ECO:0007669"/>
    <property type="project" value="InterPro"/>
</dbReference>
<dbReference type="SUPFAM" id="SSF55729">
    <property type="entry name" value="Acyl-CoA N-acyltransferases (Nat)"/>
    <property type="match status" value="1"/>
</dbReference>
<gene>
    <name evidence="4" type="ORF">HD594_001817</name>
</gene>
<dbReference type="PROSITE" id="PS51186">
    <property type="entry name" value="GNAT"/>
    <property type="match status" value="1"/>
</dbReference>
<keyword evidence="1 4" id="KW-0808">Transferase</keyword>
<keyword evidence="2" id="KW-0012">Acyltransferase</keyword>
<protein>
    <submittedName>
        <fullName evidence="4">GNAT superfamily N-acetyltransferase</fullName>
    </submittedName>
</protein>
<accession>A0A7X0KUV0</accession>
<dbReference type="PANTHER" id="PTHR43877">
    <property type="entry name" value="AMINOALKYLPHOSPHONATE N-ACETYLTRANSFERASE-RELATED-RELATED"/>
    <property type="match status" value="1"/>
</dbReference>
<dbReference type="EMBL" id="JACHML010000001">
    <property type="protein sequence ID" value="MBB6391504.1"/>
    <property type="molecule type" value="Genomic_DNA"/>
</dbReference>
<organism evidence="4 5">
    <name type="scientific">Microbacterium thalassium</name>
    <dbReference type="NCBI Taxonomy" id="362649"/>
    <lineage>
        <taxon>Bacteria</taxon>
        <taxon>Bacillati</taxon>
        <taxon>Actinomycetota</taxon>
        <taxon>Actinomycetes</taxon>
        <taxon>Micrococcales</taxon>
        <taxon>Microbacteriaceae</taxon>
        <taxon>Microbacterium</taxon>
    </lineage>
</organism>
<dbReference type="InterPro" id="IPR000182">
    <property type="entry name" value="GNAT_dom"/>
</dbReference>
<evidence type="ECO:0000256" key="2">
    <source>
        <dbReference type="ARBA" id="ARBA00023315"/>
    </source>
</evidence>
<keyword evidence="5" id="KW-1185">Reference proteome</keyword>
<evidence type="ECO:0000313" key="5">
    <source>
        <dbReference type="Proteomes" id="UP000537775"/>
    </source>
</evidence>
<feature type="domain" description="N-acetyltransferase" evidence="3">
    <location>
        <begin position="2"/>
        <end position="158"/>
    </location>
</feature>
<evidence type="ECO:0000313" key="4">
    <source>
        <dbReference type="EMBL" id="MBB6391504.1"/>
    </source>
</evidence>
<sequence length="160" mass="17564">MVQLRESPADAPDARALLTEYFQSRELGFAHQSIAYTTTFPDTAAFTPPRGVFVIVDDDEGAPVGCGGIRSIPDGPLGPRYEVKHLFLRPETRGRGWGALLMDDLERRARAFGAAELVLDTHHSLEAAAALYSRSGFTAIEPYNDNPNATRWYGKQLRAG</sequence>
<reference evidence="4 5" key="1">
    <citation type="submission" date="2020-08" db="EMBL/GenBank/DDBJ databases">
        <title>Sequencing the genomes of 1000 actinobacteria strains.</title>
        <authorList>
            <person name="Klenk H.-P."/>
        </authorList>
    </citation>
    <scope>NUCLEOTIDE SEQUENCE [LARGE SCALE GENOMIC DNA]</scope>
    <source>
        <strain evidence="4 5">DSM 12511</strain>
    </source>
</reference>
<dbReference type="Pfam" id="PF00583">
    <property type="entry name" value="Acetyltransf_1"/>
    <property type="match status" value="1"/>
</dbReference>
<dbReference type="RefSeq" id="WP_271171208.1">
    <property type="nucleotide sequence ID" value="NZ_BAAAJR010000007.1"/>
</dbReference>
<dbReference type="InterPro" id="IPR016181">
    <property type="entry name" value="Acyl_CoA_acyltransferase"/>
</dbReference>
<evidence type="ECO:0000259" key="3">
    <source>
        <dbReference type="PROSITE" id="PS51186"/>
    </source>
</evidence>
<dbReference type="CDD" id="cd04301">
    <property type="entry name" value="NAT_SF"/>
    <property type="match status" value="1"/>
</dbReference>
<comment type="caution">
    <text evidence="4">The sequence shown here is derived from an EMBL/GenBank/DDBJ whole genome shotgun (WGS) entry which is preliminary data.</text>
</comment>
<name>A0A7X0KUV0_9MICO</name>
<evidence type="ECO:0000256" key="1">
    <source>
        <dbReference type="ARBA" id="ARBA00022679"/>
    </source>
</evidence>
<dbReference type="InterPro" id="IPR050832">
    <property type="entry name" value="Bact_Acetyltransf"/>
</dbReference>
<dbReference type="Gene3D" id="3.40.630.30">
    <property type="match status" value="1"/>
</dbReference>
<dbReference type="PANTHER" id="PTHR43877:SF2">
    <property type="entry name" value="AMINOALKYLPHOSPHONATE N-ACETYLTRANSFERASE-RELATED"/>
    <property type="match status" value="1"/>
</dbReference>
<proteinExistence type="predicted"/>